<organism evidence="4 5">
    <name type="scientific">Victivallis vadensis</name>
    <dbReference type="NCBI Taxonomy" id="172901"/>
    <lineage>
        <taxon>Bacteria</taxon>
        <taxon>Pseudomonadati</taxon>
        <taxon>Lentisphaerota</taxon>
        <taxon>Lentisphaeria</taxon>
        <taxon>Victivallales</taxon>
        <taxon>Victivallaceae</taxon>
        <taxon>Victivallis</taxon>
    </lineage>
</organism>
<dbReference type="InterPro" id="IPR000524">
    <property type="entry name" value="Tscrpt_reg_HTH_GntR"/>
</dbReference>
<name>A0A2U1ALJ3_9BACT</name>
<protein>
    <submittedName>
        <fullName evidence="4">Regulatory GntR family protein</fullName>
    </submittedName>
</protein>
<dbReference type="Pfam" id="PF00392">
    <property type="entry name" value="GntR"/>
    <property type="match status" value="1"/>
</dbReference>
<keyword evidence="1" id="KW-0805">Transcription regulation</keyword>
<dbReference type="PROSITE" id="PS50949">
    <property type="entry name" value="HTH_GNTR"/>
    <property type="match status" value="1"/>
</dbReference>
<evidence type="ECO:0000313" key="5">
    <source>
        <dbReference type="Proteomes" id="UP000245959"/>
    </source>
</evidence>
<dbReference type="InterPro" id="IPR036390">
    <property type="entry name" value="WH_DNA-bd_sf"/>
</dbReference>
<dbReference type="RefSeq" id="WP_116885343.1">
    <property type="nucleotide sequence ID" value="NZ_CABMMC010000024.1"/>
</dbReference>
<dbReference type="InterPro" id="IPR028082">
    <property type="entry name" value="Peripla_BP_I"/>
</dbReference>
<keyword evidence="5" id="KW-1185">Reference proteome</keyword>
<evidence type="ECO:0000256" key="1">
    <source>
        <dbReference type="ARBA" id="ARBA00023015"/>
    </source>
</evidence>
<dbReference type="GO" id="GO:0003700">
    <property type="term" value="F:DNA-binding transcription factor activity"/>
    <property type="evidence" value="ECO:0007669"/>
    <property type="project" value="InterPro"/>
</dbReference>
<dbReference type="InterPro" id="IPR036388">
    <property type="entry name" value="WH-like_DNA-bd_sf"/>
</dbReference>
<dbReference type="Gene3D" id="1.10.10.10">
    <property type="entry name" value="Winged helix-like DNA-binding domain superfamily/Winged helix DNA-binding domain"/>
    <property type="match status" value="1"/>
</dbReference>
<sequence length="350" mass="40776">MIKENFVPKYQKIIDDLRENVRSGVLAPGERLPVREELMQQYGVTRATVNRAMAELLREGLLVATPRAGTYVAERNTGDEVAVVVHSTLVMLHKMDWTIACNYYAMFGRLFQLLPENERKILNMEEVSRNPEILRHYRRILWNNLSQEDFENAVKAVGDRSRFLLLNRYYPDCDFVSVNHRQAAFDLAETFLCNLPENAAVGLLDMPYGRYLSNRFVWLERRAGFMDACEKHNRFCRVLELRQDDYEYNQLQLGEFDRRRPAGAPGVLLSPSNETTGFMLGFLRSHNYRFNEDYFYGDFDNESSLNQHGIAIPSVLEDYAQLAELAYRNLDNRGCRLWCRHTIVNSPFTN</sequence>
<dbReference type="InterPro" id="IPR050679">
    <property type="entry name" value="Bact_HTH_transcr_reg"/>
</dbReference>
<dbReference type="OrthoDB" id="3615556at2"/>
<gene>
    <name evidence="4" type="ORF">C8D82_13131</name>
</gene>
<evidence type="ECO:0000256" key="3">
    <source>
        <dbReference type="ARBA" id="ARBA00023163"/>
    </source>
</evidence>
<dbReference type="CDD" id="cd07377">
    <property type="entry name" value="WHTH_GntR"/>
    <property type="match status" value="1"/>
</dbReference>
<dbReference type="PRINTS" id="PR00035">
    <property type="entry name" value="HTHGNTR"/>
</dbReference>
<dbReference type="EMBL" id="QEKH01000031">
    <property type="protein sequence ID" value="PVY37292.1"/>
    <property type="molecule type" value="Genomic_DNA"/>
</dbReference>
<dbReference type="SMART" id="SM00345">
    <property type="entry name" value="HTH_GNTR"/>
    <property type="match status" value="1"/>
</dbReference>
<keyword evidence="2" id="KW-0238">DNA-binding</keyword>
<dbReference type="SUPFAM" id="SSF46785">
    <property type="entry name" value="Winged helix' DNA-binding domain"/>
    <property type="match status" value="1"/>
</dbReference>
<reference evidence="4 5" key="1">
    <citation type="submission" date="2018-04" db="EMBL/GenBank/DDBJ databases">
        <title>Genomic Encyclopedia of Type Strains, Phase IV (KMG-IV): sequencing the most valuable type-strain genomes for metagenomic binning, comparative biology and taxonomic classification.</title>
        <authorList>
            <person name="Goeker M."/>
        </authorList>
    </citation>
    <scope>NUCLEOTIDE SEQUENCE [LARGE SCALE GENOMIC DNA]</scope>
    <source>
        <strain evidence="4 5">DSM 14823</strain>
    </source>
</reference>
<dbReference type="Proteomes" id="UP000245959">
    <property type="component" value="Unassembled WGS sequence"/>
</dbReference>
<comment type="caution">
    <text evidence="4">The sequence shown here is derived from an EMBL/GenBank/DDBJ whole genome shotgun (WGS) entry which is preliminary data.</text>
</comment>
<accession>A0A2U1ALJ3</accession>
<dbReference type="GeneID" id="78296622"/>
<evidence type="ECO:0000313" key="4">
    <source>
        <dbReference type="EMBL" id="PVY37292.1"/>
    </source>
</evidence>
<dbReference type="SUPFAM" id="SSF53822">
    <property type="entry name" value="Periplasmic binding protein-like I"/>
    <property type="match status" value="1"/>
</dbReference>
<dbReference type="GO" id="GO:0003677">
    <property type="term" value="F:DNA binding"/>
    <property type="evidence" value="ECO:0007669"/>
    <property type="project" value="UniProtKB-KW"/>
</dbReference>
<evidence type="ECO:0000256" key="2">
    <source>
        <dbReference type="ARBA" id="ARBA00023125"/>
    </source>
</evidence>
<keyword evidence="3" id="KW-0804">Transcription</keyword>
<dbReference type="PANTHER" id="PTHR44846">
    <property type="entry name" value="MANNOSYL-D-GLYCERATE TRANSPORT/METABOLISM SYSTEM REPRESSOR MNGR-RELATED"/>
    <property type="match status" value="1"/>
</dbReference>
<dbReference type="AlphaFoldDB" id="A0A2U1ALJ3"/>
<proteinExistence type="predicted"/>